<dbReference type="RefSeq" id="WP_232182293.1">
    <property type="nucleotide sequence ID" value="NZ_JAIOAP010000001.1"/>
</dbReference>
<dbReference type="PANTHER" id="PTHR22550:SF5">
    <property type="entry name" value="LEUCINE ZIPPER PROTEIN 4"/>
    <property type="match status" value="1"/>
</dbReference>
<keyword evidence="3" id="KW-1133">Transmembrane helix</keyword>
<dbReference type="InterPro" id="IPR050768">
    <property type="entry name" value="UPF0353/GerABKA_families"/>
</dbReference>
<evidence type="ECO:0000256" key="1">
    <source>
        <dbReference type="ARBA" id="ARBA00005278"/>
    </source>
</evidence>
<dbReference type="PIRSF" id="PIRSF005690">
    <property type="entry name" value="GerBA"/>
    <property type="match status" value="1"/>
</dbReference>
<proteinExistence type="inferred from homology"/>
<dbReference type="Proteomes" id="UP001493487">
    <property type="component" value="Unassembled WGS sequence"/>
</dbReference>
<protein>
    <submittedName>
        <fullName evidence="4">Spore germination protein</fullName>
    </submittedName>
</protein>
<dbReference type="Pfam" id="PF03323">
    <property type="entry name" value="GerA"/>
    <property type="match status" value="1"/>
</dbReference>
<dbReference type="InterPro" id="IPR004995">
    <property type="entry name" value="Spore_Ger"/>
</dbReference>
<reference evidence="4 5" key="1">
    <citation type="journal article" date="2023" name="Genome Announc.">
        <title>Pan-Genome Analyses of the Genus Cohnella and Proposal of the Novel Species Cohnella silvisoli sp. nov., Isolated from Forest Soil.</title>
        <authorList>
            <person name="Wang C."/>
            <person name="Mao L."/>
            <person name="Bao G."/>
            <person name="Zhu H."/>
        </authorList>
    </citation>
    <scope>NUCLEOTIDE SEQUENCE [LARGE SCALE GENOMIC DNA]</scope>
    <source>
        <strain evidence="4 5">NL03-T5-1</strain>
    </source>
</reference>
<gene>
    <name evidence="4" type="ORF">QJS35_02180</name>
</gene>
<feature type="transmembrane region" description="Helical" evidence="3">
    <location>
        <begin position="425"/>
        <end position="449"/>
    </location>
</feature>
<evidence type="ECO:0000256" key="2">
    <source>
        <dbReference type="ARBA" id="ARBA00023136"/>
    </source>
</evidence>
<feature type="transmembrane region" description="Helical" evidence="3">
    <location>
        <begin position="345"/>
        <end position="363"/>
    </location>
</feature>
<accession>A0ABV1KNL3</accession>
<sequence length="497" mass="55409">MPFTEVTTITTDHLFKQLIHNLLRLQDTYRHCSDLDMVQWQYGPGMKNSAVSVYFKSIINNKKINYMKRSMQDLTEHIIGPGTEVTPEMLIKFFDSHGASAESATLESAWSLIDQRILAGYVVIFLDGWDKAICYEANGLETRQVMEPETEPVVQGPREGTVENMQKNIGMIRMRVRSTAVKFEAFQAGGYSNTAVSYGYLEGVVDTAVLEEFKSRIRTVNPGEILDTSYIEELIEDSPYSPFPQFRYTERTDVAAAALLNGKIILLVEGSCSVLICPGLFFELLQSSEDYYQRVLVSNFIRWLRFIALLIAISLPSLYIAISTFHTELIPTVLLLAIIDSREGIPFGAFFEAVIMVFFFELLKEAGIRLPKPVGSAVSIVGALVIGEASINAGIASPIMVVVVALTGIASFAMPQYNLSIALRLLQFPLMALAALLGGFGILLGYLFIWLHLVTLTSLNVPYLTPIAPWNSRQFRDTLIRKKLPALIRRPKPPPST</sequence>
<feature type="transmembrane region" description="Helical" evidence="3">
    <location>
        <begin position="306"/>
        <end position="325"/>
    </location>
</feature>
<feature type="transmembrane region" description="Helical" evidence="3">
    <location>
        <begin position="393"/>
        <end position="413"/>
    </location>
</feature>
<keyword evidence="5" id="KW-1185">Reference proteome</keyword>
<evidence type="ECO:0000313" key="4">
    <source>
        <dbReference type="EMBL" id="MEQ4481196.1"/>
    </source>
</evidence>
<keyword evidence="2 3" id="KW-0472">Membrane</keyword>
<name>A0ABV1KNL3_9BACL</name>
<dbReference type="PANTHER" id="PTHR22550">
    <property type="entry name" value="SPORE GERMINATION PROTEIN"/>
    <property type="match status" value="1"/>
</dbReference>
<comment type="similarity">
    <text evidence="1">Belongs to the GerABKA family.</text>
</comment>
<comment type="caution">
    <text evidence="4">The sequence shown here is derived from an EMBL/GenBank/DDBJ whole genome shotgun (WGS) entry which is preliminary data.</text>
</comment>
<evidence type="ECO:0000313" key="5">
    <source>
        <dbReference type="Proteomes" id="UP001493487"/>
    </source>
</evidence>
<dbReference type="EMBL" id="JASKHM010000001">
    <property type="protein sequence ID" value="MEQ4481196.1"/>
    <property type="molecule type" value="Genomic_DNA"/>
</dbReference>
<keyword evidence="3" id="KW-0812">Transmembrane</keyword>
<organism evidence="4 5">
    <name type="scientific">Cohnella silvisoli</name>
    <dbReference type="NCBI Taxonomy" id="2873699"/>
    <lineage>
        <taxon>Bacteria</taxon>
        <taxon>Bacillati</taxon>
        <taxon>Bacillota</taxon>
        <taxon>Bacilli</taxon>
        <taxon>Bacillales</taxon>
        <taxon>Paenibacillaceae</taxon>
        <taxon>Cohnella</taxon>
    </lineage>
</organism>
<evidence type="ECO:0000256" key="3">
    <source>
        <dbReference type="SAM" id="Phobius"/>
    </source>
</evidence>